<proteinExistence type="inferred from homology"/>
<evidence type="ECO:0000256" key="3">
    <source>
        <dbReference type="ARBA" id="ARBA00022475"/>
    </source>
</evidence>
<reference evidence="10" key="1">
    <citation type="submission" date="2016-10" db="EMBL/GenBank/DDBJ databases">
        <authorList>
            <person name="Varghese N."/>
            <person name="Submissions S."/>
        </authorList>
    </citation>
    <scope>NUCLEOTIDE SEQUENCE [LARGE SCALE GENOMIC DNA]</scope>
    <source>
        <strain evidence="10">DSM 22002</strain>
    </source>
</reference>
<feature type="transmembrane region" description="Helical" evidence="7">
    <location>
        <begin position="66"/>
        <end position="92"/>
    </location>
</feature>
<dbReference type="AlphaFoldDB" id="A0A1G8A5I9"/>
<evidence type="ECO:0000256" key="2">
    <source>
        <dbReference type="ARBA" id="ARBA00010792"/>
    </source>
</evidence>
<evidence type="ECO:0000259" key="8">
    <source>
        <dbReference type="Pfam" id="PF09335"/>
    </source>
</evidence>
<name>A0A1G8A5I9_9MICO</name>
<evidence type="ECO:0000256" key="5">
    <source>
        <dbReference type="ARBA" id="ARBA00022989"/>
    </source>
</evidence>
<dbReference type="STRING" id="399736.SAMN04489720_0254"/>
<comment type="similarity">
    <text evidence="2">Belongs to the DedA family.</text>
</comment>
<evidence type="ECO:0000256" key="7">
    <source>
        <dbReference type="SAM" id="Phobius"/>
    </source>
</evidence>
<organism evidence="9 10">
    <name type="scientific">Agrococcus jejuensis</name>
    <dbReference type="NCBI Taxonomy" id="399736"/>
    <lineage>
        <taxon>Bacteria</taxon>
        <taxon>Bacillati</taxon>
        <taxon>Actinomycetota</taxon>
        <taxon>Actinomycetes</taxon>
        <taxon>Micrococcales</taxon>
        <taxon>Microbacteriaceae</taxon>
        <taxon>Agrococcus</taxon>
    </lineage>
</organism>
<evidence type="ECO:0000256" key="1">
    <source>
        <dbReference type="ARBA" id="ARBA00004651"/>
    </source>
</evidence>
<keyword evidence="4 7" id="KW-0812">Transmembrane</keyword>
<accession>A0A1G8A5I9</accession>
<dbReference type="InterPro" id="IPR032816">
    <property type="entry name" value="VTT_dom"/>
</dbReference>
<sequence>MGLTDVDLNAWITSFLDVVQSVEPWLRTLIAGVAIMLETSVLLGLLVPGDTVVIVAATGIEDAGQWAALVAACIAGALLGESFGFAIGRWLGPRIDGWLGRRWPRAADRWARIERYLQRRGGPAIFLSRFLPVAHSLVPLVVGASGMRYRRFIAWTVPACVLWALAYGSVGWLAAGSFRELSESLHGAGYLFVAIIAAFLAVVWLGKRWLVRREARHMD</sequence>
<keyword evidence="3" id="KW-1003">Cell membrane</keyword>
<dbReference type="Pfam" id="PF09335">
    <property type="entry name" value="VTT_dom"/>
    <property type="match status" value="1"/>
</dbReference>
<dbReference type="InterPro" id="IPR051311">
    <property type="entry name" value="DedA_domain"/>
</dbReference>
<gene>
    <name evidence="9" type="ORF">SAMN04489720_0254</name>
</gene>
<keyword evidence="10" id="KW-1185">Reference proteome</keyword>
<evidence type="ECO:0000313" key="10">
    <source>
        <dbReference type="Proteomes" id="UP000198822"/>
    </source>
</evidence>
<evidence type="ECO:0000256" key="6">
    <source>
        <dbReference type="ARBA" id="ARBA00023136"/>
    </source>
</evidence>
<keyword evidence="6 7" id="KW-0472">Membrane</keyword>
<protein>
    <submittedName>
        <fullName evidence="9">Membrane protein DedA, SNARE-associated domain</fullName>
    </submittedName>
</protein>
<evidence type="ECO:0000256" key="4">
    <source>
        <dbReference type="ARBA" id="ARBA00022692"/>
    </source>
</evidence>
<feature type="transmembrane region" description="Helical" evidence="7">
    <location>
        <begin position="187"/>
        <end position="206"/>
    </location>
</feature>
<dbReference type="EMBL" id="LT629695">
    <property type="protein sequence ID" value="SDH16126.1"/>
    <property type="molecule type" value="Genomic_DNA"/>
</dbReference>
<feature type="transmembrane region" description="Helical" evidence="7">
    <location>
        <begin position="25"/>
        <end position="46"/>
    </location>
</feature>
<dbReference type="Proteomes" id="UP000198822">
    <property type="component" value="Chromosome I"/>
</dbReference>
<evidence type="ECO:0000313" key="9">
    <source>
        <dbReference type="EMBL" id="SDH16126.1"/>
    </source>
</evidence>
<dbReference type="PANTHER" id="PTHR42709:SF6">
    <property type="entry name" value="UNDECAPRENYL PHOSPHATE TRANSPORTER A"/>
    <property type="match status" value="1"/>
</dbReference>
<dbReference type="GO" id="GO:0005886">
    <property type="term" value="C:plasma membrane"/>
    <property type="evidence" value="ECO:0007669"/>
    <property type="project" value="UniProtKB-SubCell"/>
</dbReference>
<feature type="domain" description="VTT" evidence="8">
    <location>
        <begin position="48"/>
        <end position="172"/>
    </location>
</feature>
<feature type="transmembrane region" description="Helical" evidence="7">
    <location>
        <begin position="152"/>
        <end position="175"/>
    </location>
</feature>
<dbReference type="PANTHER" id="PTHR42709">
    <property type="entry name" value="ALKALINE PHOSPHATASE LIKE PROTEIN"/>
    <property type="match status" value="1"/>
</dbReference>
<keyword evidence="5 7" id="KW-1133">Transmembrane helix</keyword>
<comment type="subcellular location">
    <subcellularLocation>
        <location evidence="1">Cell membrane</location>
        <topology evidence="1">Multi-pass membrane protein</topology>
    </subcellularLocation>
</comment>